<reference evidence="2 3" key="1">
    <citation type="submission" date="2012-12" db="EMBL/GenBank/DDBJ databases">
        <title>Genome assembly of Fulvivirga imtechensis AK7.</title>
        <authorList>
            <person name="Nupur N."/>
            <person name="Khatri I."/>
            <person name="Kumar R."/>
            <person name="Subramanian S."/>
            <person name="Pinnaka A."/>
        </authorList>
    </citation>
    <scope>NUCLEOTIDE SEQUENCE [LARGE SCALE GENOMIC DNA]</scope>
    <source>
        <strain evidence="2 3">AK7</strain>
    </source>
</reference>
<proteinExistence type="predicted"/>
<dbReference type="AlphaFoldDB" id="L8JQE0"/>
<keyword evidence="1" id="KW-0812">Transmembrane</keyword>
<gene>
    <name evidence="2" type="ORF">C900_04817</name>
</gene>
<name>L8JQE0_9BACT</name>
<evidence type="ECO:0000313" key="3">
    <source>
        <dbReference type="Proteomes" id="UP000011135"/>
    </source>
</evidence>
<keyword evidence="1" id="KW-0472">Membrane</keyword>
<protein>
    <submittedName>
        <fullName evidence="2">Uncharacterized protein</fullName>
    </submittedName>
</protein>
<dbReference type="Proteomes" id="UP000011135">
    <property type="component" value="Unassembled WGS sequence"/>
</dbReference>
<feature type="transmembrane region" description="Helical" evidence="1">
    <location>
        <begin position="9"/>
        <end position="28"/>
    </location>
</feature>
<organism evidence="2 3">
    <name type="scientific">Fulvivirga imtechensis AK7</name>
    <dbReference type="NCBI Taxonomy" id="1237149"/>
    <lineage>
        <taxon>Bacteria</taxon>
        <taxon>Pseudomonadati</taxon>
        <taxon>Bacteroidota</taxon>
        <taxon>Cytophagia</taxon>
        <taxon>Cytophagales</taxon>
        <taxon>Fulvivirgaceae</taxon>
        <taxon>Fulvivirga</taxon>
    </lineage>
</organism>
<comment type="caution">
    <text evidence="2">The sequence shown here is derived from an EMBL/GenBank/DDBJ whole genome shotgun (WGS) entry which is preliminary data.</text>
</comment>
<evidence type="ECO:0000313" key="2">
    <source>
        <dbReference type="EMBL" id="ELR69592.1"/>
    </source>
</evidence>
<sequence length="76" mass="8485">MKWVNRRTLTVIIGVIVAIIIIITSTSMTHPVTPAPGPNSSSVDMDEVHDLRARKIDNLLLPLPKLVDVLYQQIKK</sequence>
<dbReference type="RefSeq" id="WP_009581970.1">
    <property type="nucleotide sequence ID" value="NZ_AMZN01000070.1"/>
</dbReference>
<dbReference type="EMBL" id="AMZN01000070">
    <property type="protein sequence ID" value="ELR69592.1"/>
    <property type="molecule type" value="Genomic_DNA"/>
</dbReference>
<accession>L8JQE0</accession>
<evidence type="ECO:0000256" key="1">
    <source>
        <dbReference type="SAM" id="Phobius"/>
    </source>
</evidence>
<keyword evidence="3" id="KW-1185">Reference proteome</keyword>
<keyword evidence="1" id="KW-1133">Transmembrane helix</keyword>